<dbReference type="PANTHER" id="PTHR45909:SF1">
    <property type="entry name" value="ADP-RIBOSYLATION FACTOR-RELATED PROTEIN 1"/>
    <property type="match status" value="1"/>
</dbReference>
<keyword evidence="9 11" id="KW-0472">Membrane</keyword>
<evidence type="ECO:0000256" key="7">
    <source>
        <dbReference type="ARBA" id="ARBA00022989"/>
    </source>
</evidence>
<dbReference type="PANTHER" id="PTHR45909">
    <property type="entry name" value="ADP-RIBOSYLATION FACTOR-RELATED PROTEIN 1"/>
    <property type="match status" value="1"/>
</dbReference>
<evidence type="ECO:0000256" key="6">
    <source>
        <dbReference type="ARBA" id="ARBA00022824"/>
    </source>
</evidence>
<comment type="caution">
    <text evidence="12">The sequence shown here is derived from an EMBL/GenBank/DDBJ whole genome shotgun (WGS) entry which is preliminary data.</text>
</comment>
<keyword evidence="10" id="KW-0675">Receptor</keyword>
<dbReference type="GO" id="GO:0006886">
    <property type="term" value="P:intracellular protein transport"/>
    <property type="evidence" value="ECO:0007669"/>
    <property type="project" value="TreeGrafter"/>
</dbReference>
<gene>
    <name evidence="12" type="ORF">KQX54_004204</name>
</gene>
<keyword evidence="6" id="KW-0256">Endoplasmic reticulum</keyword>
<evidence type="ECO:0000313" key="13">
    <source>
        <dbReference type="Proteomes" id="UP000826195"/>
    </source>
</evidence>
<dbReference type="SUPFAM" id="SSF52540">
    <property type="entry name" value="P-loop containing nucleoside triphosphate hydrolases"/>
    <property type="match status" value="1"/>
</dbReference>
<dbReference type="GO" id="GO:0034067">
    <property type="term" value="P:protein localization to Golgi apparatus"/>
    <property type="evidence" value="ECO:0007669"/>
    <property type="project" value="TreeGrafter"/>
</dbReference>
<dbReference type="InterPro" id="IPR019009">
    <property type="entry name" value="SRP_receptor_beta_su"/>
</dbReference>
<reference evidence="12 13" key="1">
    <citation type="journal article" date="2021" name="J. Hered.">
        <title>A chromosome-level genome assembly of the parasitoid wasp, Cotesia glomerata (Hymenoptera: Braconidae).</title>
        <authorList>
            <person name="Pinto B.J."/>
            <person name="Weis J.J."/>
            <person name="Gamble T."/>
            <person name="Ode P.J."/>
            <person name="Paul R."/>
            <person name="Zaspel J.M."/>
        </authorList>
    </citation>
    <scope>NUCLEOTIDE SEQUENCE [LARGE SCALE GENOMIC DNA]</scope>
    <source>
        <strain evidence="12">CgM1</strain>
    </source>
</reference>
<comment type="subcellular location">
    <subcellularLocation>
        <location evidence="1">Endoplasmic reticulum membrane</location>
        <topology evidence="1">Single-pass membrane protein</topology>
    </subcellularLocation>
</comment>
<evidence type="ECO:0000256" key="4">
    <source>
        <dbReference type="ARBA" id="ARBA00022692"/>
    </source>
</evidence>
<keyword evidence="4 11" id="KW-0812">Transmembrane</keyword>
<dbReference type="GO" id="GO:0005794">
    <property type="term" value="C:Golgi apparatus"/>
    <property type="evidence" value="ECO:0007669"/>
    <property type="project" value="TreeGrafter"/>
</dbReference>
<dbReference type="GO" id="GO:0043001">
    <property type="term" value="P:Golgi to plasma membrane protein transport"/>
    <property type="evidence" value="ECO:0007669"/>
    <property type="project" value="TreeGrafter"/>
</dbReference>
<dbReference type="GO" id="GO:0005525">
    <property type="term" value="F:GTP binding"/>
    <property type="evidence" value="ECO:0007669"/>
    <property type="project" value="UniProtKB-KW"/>
</dbReference>
<accession>A0AAV7IER3</accession>
<dbReference type="Proteomes" id="UP000826195">
    <property type="component" value="Unassembled WGS sequence"/>
</dbReference>
<dbReference type="PROSITE" id="PS51417">
    <property type="entry name" value="ARF"/>
    <property type="match status" value="1"/>
</dbReference>
<dbReference type="AlphaFoldDB" id="A0AAV7IER3"/>
<evidence type="ECO:0000313" key="12">
    <source>
        <dbReference type="EMBL" id="KAH0552023.1"/>
    </source>
</evidence>
<dbReference type="Gene3D" id="3.40.50.300">
    <property type="entry name" value="P-loop containing nucleotide triphosphate hydrolases"/>
    <property type="match status" value="1"/>
</dbReference>
<dbReference type="GO" id="GO:0005789">
    <property type="term" value="C:endoplasmic reticulum membrane"/>
    <property type="evidence" value="ECO:0007669"/>
    <property type="project" value="UniProtKB-SubCell"/>
</dbReference>
<organism evidence="12 13">
    <name type="scientific">Cotesia glomerata</name>
    <name type="common">Lepidopteran parasitic wasp</name>
    <name type="synonym">Apanteles glomeratus</name>
    <dbReference type="NCBI Taxonomy" id="32391"/>
    <lineage>
        <taxon>Eukaryota</taxon>
        <taxon>Metazoa</taxon>
        <taxon>Ecdysozoa</taxon>
        <taxon>Arthropoda</taxon>
        <taxon>Hexapoda</taxon>
        <taxon>Insecta</taxon>
        <taxon>Pterygota</taxon>
        <taxon>Neoptera</taxon>
        <taxon>Endopterygota</taxon>
        <taxon>Hymenoptera</taxon>
        <taxon>Apocrita</taxon>
        <taxon>Ichneumonoidea</taxon>
        <taxon>Braconidae</taxon>
        <taxon>Microgastrinae</taxon>
        <taxon>Cotesia</taxon>
    </lineage>
</organism>
<evidence type="ECO:0000256" key="10">
    <source>
        <dbReference type="ARBA" id="ARBA00023170"/>
    </source>
</evidence>
<proteinExistence type="inferred from homology"/>
<evidence type="ECO:0000256" key="1">
    <source>
        <dbReference type="ARBA" id="ARBA00004389"/>
    </source>
</evidence>
<evidence type="ECO:0000256" key="9">
    <source>
        <dbReference type="ARBA" id="ARBA00023136"/>
    </source>
</evidence>
<evidence type="ECO:0000256" key="5">
    <source>
        <dbReference type="ARBA" id="ARBA00022741"/>
    </source>
</evidence>
<dbReference type="GO" id="GO:0003924">
    <property type="term" value="F:GTPase activity"/>
    <property type="evidence" value="ECO:0007669"/>
    <property type="project" value="TreeGrafter"/>
</dbReference>
<dbReference type="SMART" id="SM00177">
    <property type="entry name" value="ARF"/>
    <property type="match status" value="1"/>
</dbReference>
<keyword evidence="7 11" id="KW-1133">Transmembrane helix</keyword>
<evidence type="ECO:0000256" key="2">
    <source>
        <dbReference type="ARBA" id="ARBA00005619"/>
    </source>
</evidence>
<keyword evidence="13" id="KW-1185">Reference proteome</keyword>
<dbReference type="InterPro" id="IPR024156">
    <property type="entry name" value="Small_GTPase_ARF"/>
</dbReference>
<evidence type="ECO:0000256" key="11">
    <source>
        <dbReference type="SAM" id="Phobius"/>
    </source>
</evidence>
<keyword evidence="8" id="KW-0342">GTP-binding</keyword>
<keyword evidence="5" id="KW-0547">Nucleotide-binding</keyword>
<feature type="transmembrane region" description="Helical" evidence="11">
    <location>
        <begin position="14"/>
        <end position="37"/>
    </location>
</feature>
<comment type="similarity">
    <text evidence="2">Belongs to the SRP receptor beta subunit family.</text>
</comment>
<sequence length="239" mass="27438">MEDSSELLNETDGFSQFIGIIIAVAVIIFTLVFFTFWQRRKSAKRNILLTGLCEAGKTYVFTRFVQDKCIPTYTSAKENIGEIKIKDRSLQIIDIPGHERLRYKFLDKYKTSAVGIVFIIDSVTIKNDIRDVTEFLYNLLSDSTIQKVPLLILCNKQEQKTAKSSSDIKSLLEKEMDLVRVTKSSQLEATDDTSASSFIGIQGKDFKFDHLNTEIQFDEFYSSNFNKEALQDTFRKIFL</sequence>
<dbReference type="EMBL" id="JAHXZJ010001492">
    <property type="protein sequence ID" value="KAH0552023.1"/>
    <property type="molecule type" value="Genomic_DNA"/>
</dbReference>
<evidence type="ECO:0000256" key="3">
    <source>
        <dbReference type="ARBA" id="ARBA00020256"/>
    </source>
</evidence>
<evidence type="ECO:0000256" key="8">
    <source>
        <dbReference type="ARBA" id="ARBA00023134"/>
    </source>
</evidence>
<name>A0AAV7IER3_COTGL</name>
<dbReference type="Pfam" id="PF09439">
    <property type="entry name" value="SRPRB"/>
    <property type="match status" value="1"/>
</dbReference>
<dbReference type="InterPro" id="IPR027417">
    <property type="entry name" value="P-loop_NTPase"/>
</dbReference>
<protein>
    <recommendedName>
        <fullName evidence="3">Signal recognition particle receptor subunit beta</fullName>
    </recommendedName>
</protein>
<dbReference type="CDD" id="cd04105">
    <property type="entry name" value="SR_beta"/>
    <property type="match status" value="1"/>
</dbReference>